<dbReference type="PANTHER" id="PTHR36303:SF1">
    <property type="entry name" value="2',3'-CYCLIC-NUCLEOTIDE 2'-PHOSPHODIESTERASE"/>
    <property type="match status" value="1"/>
</dbReference>
<dbReference type="EMBL" id="UINC01008165">
    <property type="protein sequence ID" value="SVA36802.1"/>
    <property type="molecule type" value="Genomic_DNA"/>
</dbReference>
<organism evidence="1">
    <name type="scientific">marine metagenome</name>
    <dbReference type="NCBI Taxonomy" id="408172"/>
    <lineage>
        <taxon>unclassified sequences</taxon>
        <taxon>metagenomes</taxon>
        <taxon>ecological metagenomes</taxon>
    </lineage>
</organism>
<dbReference type="Pfam" id="PF13277">
    <property type="entry name" value="YmdB"/>
    <property type="match status" value="1"/>
</dbReference>
<dbReference type="AlphaFoldDB" id="A0A381V8U1"/>
<dbReference type="Gene3D" id="3.60.21.10">
    <property type="match status" value="1"/>
</dbReference>
<gene>
    <name evidence="1" type="ORF">METZ01_LOCUS89656</name>
</gene>
<dbReference type="PIRSF" id="PIRSF004789">
    <property type="entry name" value="DR1281"/>
    <property type="match status" value="1"/>
</dbReference>
<protein>
    <recommendedName>
        <fullName evidence="2">Metallophosphoesterase</fullName>
    </recommendedName>
</protein>
<evidence type="ECO:0008006" key="2">
    <source>
        <dbReference type="Google" id="ProtNLM"/>
    </source>
</evidence>
<proteinExistence type="predicted"/>
<dbReference type="PANTHER" id="PTHR36303">
    <property type="entry name" value="2',3'-CYCLIC-NUCLEOTIDE 2'-PHOSPHODIESTERASE"/>
    <property type="match status" value="1"/>
</dbReference>
<name>A0A381V8U1_9ZZZZ</name>
<dbReference type="InterPro" id="IPR029052">
    <property type="entry name" value="Metallo-depent_PP-like"/>
</dbReference>
<evidence type="ECO:0000313" key="1">
    <source>
        <dbReference type="EMBL" id="SVA36802.1"/>
    </source>
</evidence>
<dbReference type="InterPro" id="IPR005235">
    <property type="entry name" value="YmdB-like"/>
</dbReference>
<accession>A0A381V8U1</accession>
<dbReference type="SUPFAM" id="SSF56300">
    <property type="entry name" value="Metallo-dependent phosphatases"/>
    <property type="match status" value="1"/>
</dbReference>
<reference evidence="1" key="1">
    <citation type="submission" date="2018-05" db="EMBL/GenBank/DDBJ databases">
        <authorList>
            <person name="Lanie J.A."/>
            <person name="Ng W.-L."/>
            <person name="Kazmierczak K.M."/>
            <person name="Andrzejewski T.M."/>
            <person name="Davidsen T.M."/>
            <person name="Wayne K.J."/>
            <person name="Tettelin H."/>
            <person name="Glass J.I."/>
            <person name="Rusch D."/>
            <person name="Podicherti R."/>
            <person name="Tsui H.-C.T."/>
            <person name="Winkler M.E."/>
        </authorList>
    </citation>
    <scope>NUCLEOTIDE SEQUENCE</scope>
</reference>
<sequence length="259" mass="27565">MRVLMIGDVVGKGGRRAVSSLLTDLKSEFSVDFVTLQGENLAAGIGLTVDTVVEMIEAGANIITTGNHVWDKREFIEHLDDPYLPVLRPLNYPANTPGRGAADDTGPVAVINLIGRVWVGEFDSPFAVVDDLLAGGFGQGKPIVVDFHAEATSEKAALAWHLDGRVAAVVGTHTHVPTSDCKILPEGTGFVSDLGMVGAVDSILGVNVEGSLARFLTGYRQRMEPVRSGTMNFNSVLIDVDASTGLANSIERVDRQIEI</sequence>
<dbReference type="GO" id="GO:0004113">
    <property type="term" value="F:2',3'-cyclic-nucleotide 3'-phosphodiesterase activity"/>
    <property type="evidence" value="ECO:0007669"/>
    <property type="project" value="TreeGrafter"/>
</dbReference>